<gene>
    <name evidence="2" type="ORF">QQX98_011690</name>
</gene>
<sequence>MISKLIKSHFRTIIVLANFSDVKMGPGKVEFFKDLFFSTNKIPTGSVNDYYKQASGGAVSFTGEVIGPVTLPRKMTEYANGQSGITGSEPNTQTMARDALNAIKDAQNLLAYDNNGDTFVDTFVVVHAGGGAEQGGDPNKIWSVQWNILDSVRVGEVSVYAFLTIPEDCSLGLACHELGHLVFSWPDLYDGDKPPNDSEGTGRWCLMGSGSWNGSPAGSRPAHPSAWCKAKQGWVKTIVDVENGSITLKDVKTSGEIHRLWKNGDANSKEYFLLENRQQTKYDADLPGNGLLVWHIDDDQPNNRDQLHYKVGLEQADGLNQLATNRYGRGDTGDPFPGSSGNVTFNNTSNPNSKSYDQKETLVSITRISNSAETMTMDVTVQPESALRLFTPVFAQGDPGRGIGGYDLKSTSDRIFALDYNSTGKMDHLALYRPGTGTCWILRNQGGVFSAVYAQGDPGNGIGGYDLKSPNDVGFAFDYESKGKLDHIVFYRPGTGAVFIMKKDGAKYAAVYAQGQDGSGIGGYDLRSLDDRMFAFDYNRSGRMDHLALYRPGTGMFWILKKATDGKWSPVYQQGDPGNGIGGYDLRRKGDRVFAFDWESSGKMDHLALYRPGTGTFWILKKATDGKWSPVYQQGDPGNGVGGYDLRSPADVAMAYDWDHSGKQDHIALHRPGTGTLWVLKHLPSGGFQKVYAEGGPGKGLGGYDLKSPQDKLLTFDYESSGKNDYLVAYRTNGSGTAWILKHNK</sequence>
<dbReference type="Proteomes" id="UP001498476">
    <property type="component" value="Unassembled WGS sequence"/>
</dbReference>
<organism evidence="2 3">
    <name type="scientific">Neonectria punicea</name>
    <dbReference type="NCBI Taxonomy" id="979145"/>
    <lineage>
        <taxon>Eukaryota</taxon>
        <taxon>Fungi</taxon>
        <taxon>Dikarya</taxon>
        <taxon>Ascomycota</taxon>
        <taxon>Pezizomycotina</taxon>
        <taxon>Sordariomycetes</taxon>
        <taxon>Hypocreomycetidae</taxon>
        <taxon>Hypocreales</taxon>
        <taxon>Nectriaceae</taxon>
        <taxon>Neonectria</taxon>
    </lineage>
</organism>
<reference evidence="2 3" key="1">
    <citation type="journal article" date="2025" name="Microbiol. Resour. Announc.">
        <title>Draft genome sequences for Neonectria magnoliae and Neonectria punicea, canker pathogens of Liriodendron tulipifera and Acer saccharum in West Virginia.</title>
        <authorList>
            <person name="Petronek H.M."/>
            <person name="Kasson M.T."/>
            <person name="Metheny A.M."/>
            <person name="Stauder C.M."/>
            <person name="Lovett B."/>
            <person name="Lynch S.C."/>
            <person name="Garnas J.R."/>
            <person name="Kasson L.R."/>
            <person name="Stajich J.E."/>
        </authorList>
    </citation>
    <scope>NUCLEOTIDE SEQUENCE [LARGE SCALE GENOMIC DNA]</scope>
    <source>
        <strain evidence="2 3">NRRL 64653</strain>
    </source>
</reference>
<dbReference type="SUPFAM" id="SSF55486">
    <property type="entry name" value="Metalloproteases ('zincins'), catalytic domain"/>
    <property type="match status" value="1"/>
</dbReference>
<dbReference type="InterPro" id="IPR028994">
    <property type="entry name" value="Integrin_alpha_N"/>
</dbReference>
<name>A0ABR1GKY5_9HYPO</name>
<protein>
    <recommendedName>
        <fullName evidence="1">Peptidase M6-like domain-containing protein</fullName>
    </recommendedName>
</protein>
<evidence type="ECO:0000313" key="2">
    <source>
        <dbReference type="EMBL" id="KAK7402552.1"/>
    </source>
</evidence>
<dbReference type="Pfam" id="PF05547">
    <property type="entry name" value="Peptidase_M6"/>
    <property type="match status" value="1"/>
</dbReference>
<dbReference type="PANTHER" id="PTHR41775:SF1">
    <property type="entry name" value="PEPTIDASE M6-LIKE DOMAIN-CONTAINING PROTEIN"/>
    <property type="match status" value="1"/>
</dbReference>
<dbReference type="InterPro" id="IPR008757">
    <property type="entry name" value="Peptidase_M6-like_domain"/>
</dbReference>
<keyword evidence="3" id="KW-1185">Reference proteome</keyword>
<dbReference type="EMBL" id="JAZAVJ010000296">
    <property type="protein sequence ID" value="KAK7402552.1"/>
    <property type="molecule type" value="Genomic_DNA"/>
</dbReference>
<dbReference type="PANTHER" id="PTHR41775">
    <property type="entry name" value="SECRETED PROTEIN-RELATED"/>
    <property type="match status" value="1"/>
</dbReference>
<evidence type="ECO:0000259" key="1">
    <source>
        <dbReference type="Pfam" id="PF05547"/>
    </source>
</evidence>
<dbReference type="NCBIfam" id="TIGR03296">
    <property type="entry name" value="M6dom_TIGR03296"/>
    <property type="match status" value="1"/>
</dbReference>
<proteinExistence type="predicted"/>
<evidence type="ECO:0000313" key="3">
    <source>
        <dbReference type="Proteomes" id="UP001498476"/>
    </source>
</evidence>
<dbReference type="SUPFAM" id="SSF69318">
    <property type="entry name" value="Integrin alpha N-terminal domain"/>
    <property type="match status" value="1"/>
</dbReference>
<accession>A0ABR1GKY5</accession>
<feature type="domain" description="Peptidase M6-like" evidence="1">
    <location>
        <begin position="30"/>
        <end position="230"/>
    </location>
</feature>
<comment type="caution">
    <text evidence="2">The sequence shown here is derived from an EMBL/GenBank/DDBJ whole genome shotgun (WGS) entry which is preliminary data.</text>
</comment>